<dbReference type="Pfam" id="PF21850">
    <property type="entry name" value="DUF6909"/>
    <property type="match status" value="1"/>
</dbReference>
<keyword evidence="2" id="KW-1185">Reference proteome</keyword>
<sequence>MPAPRQRRSLRELAERVSDEVELYHRTYSTLLRSSGETLLRVLEPSHRAMESSLHAGAASDDPDLGAFLYATHRLPSDVWRARLVAMGQDAIAFQRAGLGDLDAMEAVEAPARRRRWHRDGSGLLGVLIASGSDLDDLIPTLVAYQIEWNKLHDRVAGLELPEAVDAAWCAELLGGGADDWARIAEAWDGDLRTFLGEVGTRELDLRIRMLSGSEVGYGRVTRRWWSPILACLHERGLLERRLYLVSSNTHSLVNLLTGAARAHEDEIVDWLEHDGPADLRAELGKLRSGRTRGSWDNLLYFTAREFFGAYPESAPTWDERRTRERRLGVAHIPSSTAVRVSAQVFDPRLLDPEALDPRLADVDAGRLATADAVIVNIDYPLGVGAYNILREIGESTDTLAGVYVLGKAATLNADVGDVLISDVVHDEHSRSTYWLDNAFSFDDIAPFLLFGSGLDNQRAVTVKSTFLQNREYLDFYYREAFTVVEMEAGPFCNAVYEIADLDRYPVGEAVNFAKLPIDFGVIHYASDTPYTQARTLGARGLSYYGMDSTYAASLAILRRIMSLEGLLRGAGGG</sequence>
<organism evidence="1 2">
    <name type="scientific">Capillimicrobium parvum</name>
    <dbReference type="NCBI Taxonomy" id="2884022"/>
    <lineage>
        <taxon>Bacteria</taxon>
        <taxon>Bacillati</taxon>
        <taxon>Actinomycetota</taxon>
        <taxon>Thermoleophilia</taxon>
        <taxon>Solirubrobacterales</taxon>
        <taxon>Capillimicrobiaceae</taxon>
        <taxon>Capillimicrobium</taxon>
    </lineage>
</organism>
<dbReference type="Proteomes" id="UP001162834">
    <property type="component" value="Chromosome"/>
</dbReference>
<proteinExistence type="predicted"/>
<dbReference type="AlphaFoldDB" id="A0A9E7C6S9"/>
<evidence type="ECO:0000313" key="2">
    <source>
        <dbReference type="Proteomes" id="UP001162834"/>
    </source>
</evidence>
<dbReference type="EMBL" id="CP087164">
    <property type="protein sequence ID" value="UGS38967.1"/>
    <property type="molecule type" value="Genomic_DNA"/>
</dbReference>
<dbReference type="RefSeq" id="WP_259312979.1">
    <property type="nucleotide sequence ID" value="NZ_CP087164.1"/>
</dbReference>
<protein>
    <submittedName>
        <fullName evidence="1">Uncharacterized protein</fullName>
    </submittedName>
</protein>
<dbReference type="InterPro" id="IPR054204">
    <property type="entry name" value="DUF6909"/>
</dbReference>
<reference evidence="1" key="1">
    <citation type="journal article" date="2022" name="Int. J. Syst. Evol. Microbiol.">
        <title>Pseudomonas aegrilactucae sp. nov. and Pseudomonas morbosilactucae sp. nov., pathogens causing bacterial rot of lettuce in Japan.</title>
        <authorList>
            <person name="Sawada H."/>
            <person name="Fujikawa T."/>
            <person name="Satou M."/>
        </authorList>
    </citation>
    <scope>NUCLEOTIDE SEQUENCE</scope>
    <source>
        <strain evidence="1">0166_1</strain>
    </source>
</reference>
<name>A0A9E7C6S9_9ACTN</name>
<evidence type="ECO:0000313" key="1">
    <source>
        <dbReference type="EMBL" id="UGS38967.1"/>
    </source>
</evidence>
<accession>A0A9E7C6S9</accession>
<dbReference type="KEGG" id="sbae:DSM104329_05399"/>
<gene>
    <name evidence="1" type="ORF">DSM104329_05399</name>
</gene>